<organism evidence="7 8">
    <name type="scientific">Gryllotalpicola daejeonensis</name>
    <dbReference type="NCBI Taxonomy" id="993087"/>
    <lineage>
        <taxon>Bacteria</taxon>
        <taxon>Bacillati</taxon>
        <taxon>Actinomycetota</taxon>
        <taxon>Actinomycetes</taxon>
        <taxon>Micrococcales</taxon>
        <taxon>Microbacteriaceae</taxon>
        <taxon>Gryllotalpicola</taxon>
    </lineage>
</organism>
<keyword evidence="2" id="KW-0645">Protease</keyword>
<reference evidence="7" key="1">
    <citation type="journal article" date="2014" name="Int. J. Syst. Evol. Microbiol.">
        <title>Complete genome of a new Firmicutes species belonging to the dominant human colonic microbiota ('Ruminococcus bicirculans') reveals two chromosomes and a selective capacity to utilize plant glucans.</title>
        <authorList>
            <consortium name="NISC Comparative Sequencing Program"/>
            <person name="Wegmann U."/>
            <person name="Louis P."/>
            <person name="Goesmann A."/>
            <person name="Henrissat B."/>
            <person name="Duncan S.H."/>
            <person name="Flint H.J."/>
        </authorList>
    </citation>
    <scope>NUCLEOTIDE SEQUENCE</scope>
    <source>
        <strain evidence="7">JCM 17590</strain>
    </source>
</reference>
<comment type="similarity">
    <text evidence="1">Belongs to the peptidase S1C family.</text>
</comment>
<evidence type="ECO:0000313" key="8">
    <source>
        <dbReference type="Proteomes" id="UP001415169"/>
    </source>
</evidence>
<dbReference type="InterPro" id="IPR001940">
    <property type="entry name" value="Peptidase_S1C"/>
</dbReference>
<feature type="region of interest" description="Disordered" evidence="4">
    <location>
        <begin position="1"/>
        <end position="41"/>
    </location>
</feature>
<keyword evidence="8" id="KW-1185">Reference proteome</keyword>
<evidence type="ECO:0000256" key="5">
    <source>
        <dbReference type="SAM" id="Phobius"/>
    </source>
</evidence>
<keyword evidence="5" id="KW-0812">Transmembrane</keyword>
<dbReference type="InterPro" id="IPR043504">
    <property type="entry name" value="Peptidase_S1_PA_chymotrypsin"/>
</dbReference>
<dbReference type="InterPro" id="IPR009003">
    <property type="entry name" value="Peptidase_S1_PA"/>
</dbReference>
<feature type="transmembrane region" description="Helical" evidence="5">
    <location>
        <begin position="50"/>
        <end position="74"/>
    </location>
</feature>
<name>A0ABP7ZIV9_9MICO</name>
<gene>
    <name evidence="7" type="ORF">GCM10022286_13670</name>
</gene>
<dbReference type="Proteomes" id="UP001415169">
    <property type="component" value="Unassembled WGS sequence"/>
</dbReference>
<feature type="compositionally biased region" description="Gly residues" evidence="4">
    <location>
        <begin position="13"/>
        <end position="22"/>
    </location>
</feature>
<evidence type="ECO:0000256" key="4">
    <source>
        <dbReference type="SAM" id="MobiDB-lite"/>
    </source>
</evidence>
<dbReference type="Pfam" id="PF13365">
    <property type="entry name" value="Trypsin_2"/>
    <property type="match status" value="1"/>
</dbReference>
<accession>A0ABP7ZIV9</accession>
<dbReference type="Gene3D" id="2.40.10.10">
    <property type="entry name" value="Trypsin-like serine proteases"/>
    <property type="match status" value="2"/>
</dbReference>
<keyword evidence="5" id="KW-1133">Transmembrane helix</keyword>
<dbReference type="PRINTS" id="PR00834">
    <property type="entry name" value="PROTEASES2C"/>
</dbReference>
<dbReference type="Gene3D" id="2.30.42.10">
    <property type="match status" value="1"/>
</dbReference>
<dbReference type="SUPFAM" id="SSF50494">
    <property type="entry name" value="Trypsin-like serine proteases"/>
    <property type="match status" value="1"/>
</dbReference>
<dbReference type="SMART" id="SM00228">
    <property type="entry name" value="PDZ"/>
    <property type="match status" value="1"/>
</dbReference>
<protein>
    <recommendedName>
        <fullName evidence="6">PDZ domain-containing protein</fullName>
    </recommendedName>
</protein>
<proteinExistence type="inferred from homology"/>
<evidence type="ECO:0000313" key="7">
    <source>
        <dbReference type="EMBL" id="GAA4159372.1"/>
    </source>
</evidence>
<dbReference type="PANTHER" id="PTHR43343:SF3">
    <property type="entry name" value="PROTEASE DO-LIKE 8, CHLOROPLASTIC"/>
    <property type="match status" value="1"/>
</dbReference>
<comment type="caution">
    <text evidence="7">The sequence shown here is derived from an EMBL/GenBank/DDBJ whole genome shotgun (WGS) entry which is preliminary data.</text>
</comment>
<sequence>MSDRIPEREAPGMGPGSGGGRGDGVRVRKGPGEGSGGAGDGAGIGRRLRWALIGTVVAALVLGAAGGAATALALHGSPSAARSTGTSGAVGACDSVHIARTVLPSVVTVSVQQPGGGSGGVGSGEVFRKDGYIVTNNHVISPAVGGGSISVTFSDGTTEPAELTGRDPRSDLAVLKVQQRAGLVVLPFADSDDVVVGQPVVALGAPLGLSSTVTAGIVSALDRNVPVPSDGGQTTVLVGAIQTDAAINPGNSGGALVDCNGKLVGVNTAIATVPNEAGQAGGGSVGIGFAVPANLAGHVAKQIIAGEPIGYAYLGLQAAPVVSQSGQTVGLFVQSVTAGGPAEQAGLQVGDIITRIHGHQASDLSVLSALVTAMNPGDRVQVEYVRDGDRHTTTLTLGEQ</sequence>
<feature type="compositionally biased region" description="Gly residues" evidence="4">
    <location>
        <begin position="32"/>
        <end position="41"/>
    </location>
</feature>
<dbReference type="Pfam" id="PF13180">
    <property type="entry name" value="PDZ_2"/>
    <property type="match status" value="1"/>
</dbReference>
<evidence type="ECO:0000256" key="2">
    <source>
        <dbReference type="ARBA" id="ARBA00022670"/>
    </source>
</evidence>
<dbReference type="InterPro" id="IPR001478">
    <property type="entry name" value="PDZ"/>
</dbReference>
<dbReference type="InterPro" id="IPR051201">
    <property type="entry name" value="Chloro_Bact_Ser_Proteases"/>
</dbReference>
<feature type="compositionally biased region" description="Basic and acidic residues" evidence="4">
    <location>
        <begin position="1"/>
        <end position="10"/>
    </location>
</feature>
<feature type="domain" description="PDZ" evidence="6">
    <location>
        <begin position="310"/>
        <end position="388"/>
    </location>
</feature>
<keyword evidence="3" id="KW-0378">Hydrolase</keyword>
<dbReference type="SUPFAM" id="SSF50156">
    <property type="entry name" value="PDZ domain-like"/>
    <property type="match status" value="1"/>
</dbReference>
<dbReference type="PROSITE" id="PS50106">
    <property type="entry name" value="PDZ"/>
    <property type="match status" value="1"/>
</dbReference>
<keyword evidence="5" id="KW-0472">Membrane</keyword>
<reference evidence="7" key="2">
    <citation type="submission" date="2023-12" db="EMBL/GenBank/DDBJ databases">
        <authorList>
            <person name="Sun Q."/>
            <person name="Inoue M."/>
        </authorList>
    </citation>
    <scope>NUCLEOTIDE SEQUENCE</scope>
    <source>
        <strain evidence="7">JCM 17590</strain>
    </source>
</reference>
<evidence type="ECO:0000256" key="1">
    <source>
        <dbReference type="ARBA" id="ARBA00010541"/>
    </source>
</evidence>
<dbReference type="InterPro" id="IPR036034">
    <property type="entry name" value="PDZ_sf"/>
</dbReference>
<evidence type="ECO:0000259" key="6">
    <source>
        <dbReference type="PROSITE" id="PS50106"/>
    </source>
</evidence>
<evidence type="ECO:0000256" key="3">
    <source>
        <dbReference type="ARBA" id="ARBA00022801"/>
    </source>
</evidence>
<dbReference type="EMBL" id="BAABBV010000001">
    <property type="protein sequence ID" value="GAA4159372.1"/>
    <property type="molecule type" value="Genomic_DNA"/>
</dbReference>
<dbReference type="PANTHER" id="PTHR43343">
    <property type="entry name" value="PEPTIDASE S12"/>
    <property type="match status" value="1"/>
</dbReference>